<keyword evidence="3" id="KW-0808">Transferase</keyword>
<sequence>MSEFEASGTQAATPDQNKRSAEISATPNTGPPAVGDRYDVQDLIAEGGMGAVYRAADTALMRDVAVKVMHERYNDSLHARRRFEYEARITAQLQHPNIPPVHDLGTASNGCPFLALKLVKGQTLDVLLKARTDTAQDRGRFVAAFEAICQAIGYAHSKGVIHRDLKPLNVMVGAFGEVQVMDWGLAKFHGDATDDTAETTVATTFHDPGMSDDSKTSAGSILGTPAFMPPEQAIGAVDQIGEQSDVFGLGAILCVILTGQPPFVGGSGESTRQLAAQGKVGDAFARLDRCGADPELVALAKRCLAVDPAERLLNGSAVAAEVARIRAEADQRAVQAEIARASANTRRRVLTISACVVIGVLTAGIAATVWQAVRATNAEAATAGQLALTNQAKELAEGETAKALAATAAEKLANELTGKRLKQIEKNNAVILSIFEDLDPLAIKQKTKPLEAVLAGRLVKAGQELDAEAVGDPVTVADLQNRLGQTLVSLGFPKDAEPLFTKALDTRVRLLGIQHADAVTSRNNLSGVYGVTGRLEKATRLWTDLIQAKKANPADDHDPEAVTRLLGTIVTLASSAGAGGVPSEQLIPISEELVRVAKRELGPDDPQTLAFLNQLGELYAEAGQGEKAVTLLKEVLATREQKAGHDHPTTLTSVYTLAEAYQAANQADKAFPLYERALSQRRVKLGNEHPDTLTSIQGLAEWYRTANQAAKAVPLNEELVKVRKAKKGASDFDTLVAMNNLALSYANAGEVRKAIPIYQETLALMQKHLEPSHDSTLITMYNLADAHYQTQQGNEAARLFEEVVAARKIKLGRDDPMTLQTMNWLAMSYKLAGRLDDAIQLFEETLTLRKTKLGPKHPDTLISMNNLGWALATRGDRDRAIAIFEDAARLMKSELGDDNVETLNTLTNLADNFRATRRYQPALAVYTDVLRRKRDKFGGTNLATLDAIIWTYIDAEEGGDRLDLFDEYVRLHREAAPPHDPAFASILGQASLHLLKFKQFAVAEKYLRECLAIREKVLPDAWNIFATRSMIGISLMGQKKPAEAEPFLVAGYTGLRERESTIPLPGRNRLFEAGQALADLYAATDRPQKAADVRATLPNELAPWPREGK</sequence>
<dbReference type="Pfam" id="PF13424">
    <property type="entry name" value="TPR_12"/>
    <property type="match status" value="4"/>
</dbReference>
<keyword evidence="4" id="KW-1185">Reference proteome</keyword>
<dbReference type="InterPro" id="IPR008271">
    <property type="entry name" value="Ser/Thr_kinase_AS"/>
</dbReference>
<keyword evidence="3" id="KW-0723">Serine/threonine-protein kinase</keyword>
<dbReference type="GO" id="GO:0005524">
    <property type="term" value="F:ATP binding"/>
    <property type="evidence" value="ECO:0007669"/>
    <property type="project" value="InterPro"/>
</dbReference>
<dbReference type="InterPro" id="IPR011009">
    <property type="entry name" value="Kinase-like_dom_sf"/>
</dbReference>
<dbReference type="Gene3D" id="3.30.200.20">
    <property type="entry name" value="Phosphorylase Kinase, domain 1"/>
    <property type="match status" value="1"/>
</dbReference>
<reference evidence="4" key="1">
    <citation type="submission" date="2019-08" db="EMBL/GenBank/DDBJ databases">
        <title>Limnoglobus roseus gen. nov., sp. nov., a novel freshwater planctomycete with a giant genome from the family Gemmataceae.</title>
        <authorList>
            <person name="Kulichevskaya I.S."/>
            <person name="Naumoff D.G."/>
            <person name="Miroshnikov K."/>
            <person name="Ivanova A."/>
            <person name="Philippov D.A."/>
            <person name="Hakobyan A."/>
            <person name="Rijpstra I.C."/>
            <person name="Sinninghe Damste J.S."/>
            <person name="Liesack W."/>
            <person name="Dedysh S.N."/>
        </authorList>
    </citation>
    <scope>NUCLEOTIDE SEQUENCE [LARGE SCALE GENOMIC DNA]</scope>
    <source>
        <strain evidence="4">PX52</strain>
    </source>
</reference>
<name>A0A5C1A6T3_9BACT</name>
<dbReference type="CDD" id="cd14014">
    <property type="entry name" value="STKc_PknB_like"/>
    <property type="match status" value="1"/>
</dbReference>
<evidence type="ECO:0000313" key="4">
    <source>
        <dbReference type="Proteomes" id="UP000324974"/>
    </source>
</evidence>
<accession>A0A5C1A6T3</accession>
<dbReference type="PROSITE" id="PS00108">
    <property type="entry name" value="PROTEIN_KINASE_ST"/>
    <property type="match status" value="1"/>
</dbReference>
<dbReference type="PROSITE" id="PS50011">
    <property type="entry name" value="PROTEIN_KINASE_DOM"/>
    <property type="match status" value="1"/>
</dbReference>
<feature type="domain" description="Protein kinase" evidence="2">
    <location>
        <begin position="38"/>
        <end position="325"/>
    </location>
</feature>
<dbReference type="SMART" id="SM00220">
    <property type="entry name" value="S_TKc"/>
    <property type="match status" value="1"/>
</dbReference>
<dbReference type="Gene3D" id="1.25.40.10">
    <property type="entry name" value="Tetratricopeptide repeat domain"/>
    <property type="match status" value="4"/>
</dbReference>
<protein>
    <submittedName>
        <fullName evidence="3">Serine/threonine protein kinase</fullName>
    </submittedName>
</protein>
<dbReference type="SUPFAM" id="SSF48452">
    <property type="entry name" value="TPR-like"/>
    <property type="match status" value="3"/>
</dbReference>
<organism evidence="3 4">
    <name type="scientific">Limnoglobus roseus</name>
    <dbReference type="NCBI Taxonomy" id="2598579"/>
    <lineage>
        <taxon>Bacteria</taxon>
        <taxon>Pseudomonadati</taxon>
        <taxon>Planctomycetota</taxon>
        <taxon>Planctomycetia</taxon>
        <taxon>Gemmatales</taxon>
        <taxon>Gemmataceae</taxon>
        <taxon>Limnoglobus</taxon>
    </lineage>
</organism>
<dbReference type="InterPro" id="IPR053137">
    <property type="entry name" value="NLR-like"/>
</dbReference>
<dbReference type="Pfam" id="PF13374">
    <property type="entry name" value="TPR_10"/>
    <property type="match status" value="2"/>
</dbReference>
<dbReference type="RefSeq" id="WP_149109362.1">
    <property type="nucleotide sequence ID" value="NZ_CP042425.1"/>
</dbReference>
<dbReference type="OrthoDB" id="258731at2"/>
<feature type="region of interest" description="Disordered" evidence="1">
    <location>
        <begin position="1"/>
        <end position="36"/>
    </location>
</feature>
<dbReference type="SMART" id="SM00028">
    <property type="entry name" value="TPR"/>
    <property type="match status" value="8"/>
</dbReference>
<proteinExistence type="predicted"/>
<dbReference type="AlphaFoldDB" id="A0A5C1A6T3"/>
<gene>
    <name evidence="3" type="ORF">PX52LOC_01359</name>
</gene>
<dbReference type="PANTHER" id="PTHR46082:SF6">
    <property type="entry name" value="AAA+ ATPASE DOMAIN-CONTAINING PROTEIN-RELATED"/>
    <property type="match status" value="1"/>
</dbReference>
<dbReference type="InterPro" id="IPR000719">
    <property type="entry name" value="Prot_kinase_dom"/>
</dbReference>
<dbReference type="Proteomes" id="UP000324974">
    <property type="component" value="Chromosome"/>
</dbReference>
<dbReference type="KEGG" id="lrs:PX52LOC_01359"/>
<keyword evidence="3" id="KW-0418">Kinase</keyword>
<dbReference type="GO" id="GO:0004674">
    <property type="term" value="F:protein serine/threonine kinase activity"/>
    <property type="evidence" value="ECO:0007669"/>
    <property type="project" value="UniProtKB-KW"/>
</dbReference>
<dbReference type="Pfam" id="PF00069">
    <property type="entry name" value="Pkinase"/>
    <property type="match status" value="1"/>
</dbReference>
<dbReference type="EMBL" id="CP042425">
    <property type="protein sequence ID" value="QEL14470.1"/>
    <property type="molecule type" value="Genomic_DNA"/>
</dbReference>
<dbReference type="PANTHER" id="PTHR46082">
    <property type="entry name" value="ATP/GTP-BINDING PROTEIN-RELATED"/>
    <property type="match status" value="1"/>
</dbReference>
<evidence type="ECO:0000256" key="1">
    <source>
        <dbReference type="SAM" id="MobiDB-lite"/>
    </source>
</evidence>
<dbReference type="InterPro" id="IPR019734">
    <property type="entry name" value="TPR_rpt"/>
</dbReference>
<evidence type="ECO:0000313" key="3">
    <source>
        <dbReference type="EMBL" id="QEL14470.1"/>
    </source>
</evidence>
<dbReference type="InterPro" id="IPR011990">
    <property type="entry name" value="TPR-like_helical_dom_sf"/>
</dbReference>
<evidence type="ECO:0000259" key="2">
    <source>
        <dbReference type="PROSITE" id="PS50011"/>
    </source>
</evidence>
<dbReference type="SUPFAM" id="SSF56112">
    <property type="entry name" value="Protein kinase-like (PK-like)"/>
    <property type="match status" value="1"/>
</dbReference>
<dbReference type="Gene3D" id="1.10.510.10">
    <property type="entry name" value="Transferase(Phosphotransferase) domain 1"/>
    <property type="match status" value="1"/>
</dbReference>